<organism evidence="2 3">
    <name type="scientific">Streptosporangium fragile</name>
    <dbReference type="NCBI Taxonomy" id="46186"/>
    <lineage>
        <taxon>Bacteria</taxon>
        <taxon>Bacillati</taxon>
        <taxon>Actinomycetota</taxon>
        <taxon>Actinomycetes</taxon>
        <taxon>Streptosporangiales</taxon>
        <taxon>Streptosporangiaceae</taxon>
        <taxon>Streptosporangium</taxon>
    </lineage>
</organism>
<dbReference type="RefSeq" id="WP_344980473.1">
    <property type="nucleotide sequence ID" value="NZ_BAAAVI010000077.1"/>
</dbReference>
<proteinExistence type="predicted"/>
<accession>A0ABN3W9Y9</accession>
<sequence length="162" mass="17066">MTITRPLTGLALAAALLVTAPATAHASTGTAAADGHSAAEWGPYYAPGGKAKVQGTVATYGEDQADIPAAATGRISGRLRDLTRGSSCGWAVFRITYRTENGGLPFKHRSVVDCTYGTPKPFSFRQHDLYQVELKVCSGPRAAKPSLTCLYSGTWKSLYLAG</sequence>
<dbReference type="EMBL" id="BAAAVI010000077">
    <property type="protein sequence ID" value="GAA2903789.1"/>
    <property type="molecule type" value="Genomic_DNA"/>
</dbReference>
<name>A0ABN3W9Y9_9ACTN</name>
<evidence type="ECO:0000256" key="1">
    <source>
        <dbReference type="SAM" id="SignalP"/>
    </source>
</evidence>
<feature type="signal peptide" evidence="1">
    <location>
        <begin position="1"/>
        <end position="26"/>
    </location>
</feature>
<evidence type="ECO:0008006" key="4">
    <source>
        <dbReference type="Google" id="ProtNLM"/>
    </source>
</evidence>
<keyword evidence="1" id="KW-0732">Signal</keyword>
<keyword evidence="3" id="KW-1185">Reference proteome</keyword>
<reference evidence="2 3" key="1">
    <citation type="journal article" date="2019" name="Int. J. Syst. Evol. Microbiol.">
        <title>The Global Catalogue of Microorganisms (GCM) 10K type strain sequencing project: providing services to taxonomists for standard genome sequencing and annotation.</title>
        <authorList>
            <consortium name="The Broad Institute Genomics Platform"/>
            <consortium name="The Broad Institute Genome Sequencing Center for Infectious Disease"/>
            <person name="Wu L."/>
            <person name="Ma J."/>
        </authorList>
    </citation>
    <scope>NUCLEOTIDE SEQUENCE [LARGE SCALE GENOMIC DNA]</scope>
    <source>
        <strain evidence="2 3">JCM 6242</strain>
    </source>
</reference>
<dbReference type="Proteomes" id="UP001500831">
    <property type="component" value="Unassembled WGS sequence"/>
</dbReference>
<evidence type="ECO:0000313" key="3">
    <source>
        <dbReference type="Proteomes" id="UP001500831"/>
    </source>
</evidence>
<evidence type="ECO:0000313" key="2">
    <source>
        <dbReference type="EMBL" id="GAA2903789.1"/>
    </source>
</evidence>
<feature type="chain" id="PRO_5046411952" description="Secreted protein" evidence="1">
    <location>
        <begin position="27"/>
        <end position="162"/>
    </location>
</feature>
<gene>
    <name evidence="2" type="ORF">GCM10010517_69810</name>
</gene>
<protein>
    <recommendedName>
        <fullName evidence="4">Secreted protein</fullName>
    </recommendedName>
</protein>
<comment type="caution">
    <text evidence="2">The sequence shown here is derived from an EMBL/GenBank/DDBJ whole genome shotgun (WGS) entry which is preliminary data.</text>
</comment>